<dbReference type="GO" id="GO:0000160">
    <property type="term" value="P:phosphorelay signal transduction system"/>
    <property type="evidence" value="ECO:0007669"/>
    <property type="project" value="InterPro"/>
</dbReference>
<reference evidence="8 9" key="1">
    <citation type="submission" date="2017-05" db="EMBL/GenBank/DDBJ databases">
        <title>Lactobacillus nurukis nov., sp. nov., isolated from nuruk.</title>
        <authorList>
            <person name="Kim S.-J."/>
        </authorList>
    </citation>
    <scope>NUCLEOTIDE SEQUENCE [LARGE SCALE GENOMIC DNA]</scope>
    <source>
        <strain evidence="8 9">SYF10-1a</strain>
    </source>
</reference>
<keyword evidence="3 8" id="KW-0238">DNA-binding</keyword>
<dbReference type="PANTHER" id="PTHR43214">
    <property type="entry name" value="TWO-COMPONENT RESPONSE REGULATOR"/>
    <property type="match status" value="1"/>
</dbReference>
<accession>A0A2N7AUT1</accession>
<dbReference type="InterPro" id="IPR011006">
    <property type="entry name" value="CheY-like_superfamily"/>
</dbReference>
<dbReference type="InterPro" id="IPR058245">
    <property type="entry name" value="NreC/VraR/RcsB-like_REC"/>
</dbReference>
<feature type="modified residue" description="4-aspartylphosphate" evidence="5">
    <location>
        <position position="54"/>
    </location>
</feature>
<evidence type="ECO:0000259" key="7">
    <source>
        <dbReference type="PROSITE" id="PS50110"/>
    </source>
</evidence>
<keyword evidence="4" id="KW-0804">Transcription</keyword>
<dbReference type="SMART" id="SM00421">
    <property type="entry name" value="HTH_LUXR"/>
    <property type="match status" value="1"/>
</dbReference>
<dbReference type="EMBL" id="NIPR01000013">
    <property type="protein sequence ID" value="PMD71336.1"/>
    <property type="molecule type" value="Genomic_DNA"/>
</dbReference>
<keyword evidence="1 5" id="KW-0597">Phosphoprotein</keyword>
<dbReference type="InterPro" id="IPR001789">
    <property type="entry name" value="Sig_transdc_resp-reg_receiver"/>
</dbReference>
<dbReference type="GO" id="GO:0003677">
    <property type="term" value="F:DNA binding"/>
    <property type="evidence" value="ECO:0007669"/>
    <property type="project" value="UniProtKB-KW"/>
</dbReference>
<dbReference type="InterPro" id="IPR039420">
    <property type="entry name" value="WalR-like"/>
</dbReference>
<comment type="caution">
    <text evidence="8">The sequence shown here is derived from an EMBL/GenBank/DDBJ whole genome shotgun (WGS) entry which is preliminary data.</text>
</comment>
<dbReference type="GO" id="GO:0006355">
    <property type="term" value="P:regulation of DNA-templated transcription"/>
    <property type="evidence" value="ECO:0007669"/>
    <property type="project" value="InterPro"/>
</dbReference>
<dbReference type="RefSeq" id="WP_102195969.1">
    <property type="nucleotide sequence ID" value="NZ_NIPR01000013.1"/>
</dbReference>
<gene>
    <name evidence="8" type="ORF">CBP76_05625</name>
</gene>
<dbReference type="CDD" id="cd17535">
    <property type="entry name" value="REC_NarL-like"/>
    <property type="match status" value="1"/>
</dbReference>
<organism evidence="8 9">
    <name type="scientific">Companilactobacillus nuruki</name>
    <dbReference type="NCBI Taxonomy" id="1993540"/>
    <lineage>
        <taxon>Bacteria</taxon>
        <taxon>Bacillati</taxon>
        <taxon>Bacillota</taxon>
        <taxon>Bacilli</taxon>
        <taxon>Lactobacillales</taxon>
        <taxon>Lactobacillaceae</taxon>
        <taxon>Companilactobacillus</taxon>
    </lineage>
</organism>
<keyword evidence="2" id="KW-0805">Transcription regulation</keyword>
<dbReference type="CDD" id="cd06170">
    <property type="entry name" value="LuxR_C_like"/>
    <property type="match status" value="1"/>
</dbReference>
<sequence>MIKMIIADDQAIVREGLNLVLSFDDDIDIVFQAKNGQEVIDYLADNECDMVLMDIKMPILNGVEATKVIHQQYPQVKILILTTFNDYEYIFQALKNGANGYLLKDTDSKELITDIKKVYQNESIIGSQISDSLVAGLQNNSQQDMIASLTPRELEIARAIADGKSNKEISTMLFLSEGTIKNYVTNIFEKLQLSNRTEVALFMKKYD</sequence>
<dbReference type="PROSITE" id="PS00622">
    <property type="entry name" value="HTH_LUXR_1"/>
    <property type="match status" value="1"/>
</dbReference>
<evidence type="ECO:0000313" key="9">
    <source>
        <dbReference type="Proteomes" id="UP000235649"/>
    </source>
</evidence>
<dbReference type="PROSITE" id="PS50110">
    <property type="entry name" value="RESPONSE_REGULATORY"/>
    <property type="match status" value="1"/>
</dbReference>
<evidence type="ECO:0000256" key="2">
    <source>
        <dbReference type="ARBA" id="ARBA00023015"/>
    </source>
</evidence>
<dbReference type="AlphaFoldDB" id="A0A2N7AUT1"/>
<evidence type="ECO:0000256" key="4">
    <source>
        <dbReference type="ARBA" id="ARBA00023163"/>
    </source>
</evidence>
<evidence type="ECO:0000256" key="3">
    <source>
        <dbReference type="ARBA" id="ARBA00023125"/>
    </source>
</evidence>
<feature type="domain" description="Response regulatory" evidence="7">
    <location>
        <begin position="3"/>
        <end position="119"/>
    </location>
</feature>
<dbReference type="SUPFAM" id="SSF46894">
    <property type="entry name" value="C-terminal effector domain of the bipartite response regulators"/>
    <property type="match status" value="1"/>
</dbReference>
<evidence type="ECO:0000256" key="5">
    <source>
        <dbReference type="PROSITE-ProRule" id="PRU00169"/>
    </source>
</evidence>
<dbReference type="Gene3D" id="3.40.50.2300">
    <property type="match status" value="1"/>
</dbReference>
<dbReference type="Pfam" id="PF00196">
    <property type="entry name" value="GerE"/>
    <property type="match status" value="1"/>
</dbReference>
<feature type="domain" description="HTH luxR-type" evidence="6">
    <location>
        <begin position="142"/>
        <end position="207"/>
    </location>
</feature>
<dbReference type="PRINTS" id="PR00038">
    <property type="entry name" value="HTHLUXR"/>
</dbReference>
<protein>
    <submittedName>
        <fullName evidence="8">DNA-binding response regulator</fullName>
    </submittedName>
</protein>
<dbReference type="InterPro" id="IPR000792">
    <property type="entry name" value="Tscrpt_reg_LuxR_C"/>
</dbReference>
<proteinExistence type="predicted"/>
<dbReference type="InterPro" id="IPR016032">
    <property type="entry name" value="Sig_transdc_resp-reg_C-effctor"/>
</dbReference>
<dbReference type="Proteomes" id="UP000235649">
    <property type="component" value="Unassembled WGS sequence"/>
</dbReference>
<dbReference type="SMART" id="SM00448">
    <property type="entry name" value="REC"/>
    <property type="match status" value="1"/>
</dbReference>
<evidence type="ECO:0000259" key="6">
    <source>
        <dbReference type="PROSITE" id="PS50043"/>
    </source>
</evidence>
<dbReference type="Pfam" id="PF00072">
    <property type="entry name" value="Response_reg"/>
    <property type="match status" value="1"/>
</dbReference>
<keyword evidence="9" id="KW-1185">Reference proteome</keyword>
<evidence type="ECO:0000313" key="8">
    <source>
        <dbReference type="EMBL" id="PMD71336.1"/>
    </source>
</evidence>
<dbReference type="PANTHER" id="PTHR43214:SF40">
    <property type="entry name" value="TRANSCRIPTIONAL REGULATORY PROTEIN LNRK"/>
    <property type="match status" value="1"/>
</dbReference>
<evidence type="ECO:0000256" key="1">
    <source>
        <dbReference type="ARBA" id="ARBA00022553"/>
    </source>
</evidence>
<dbReference type="PROSITE" id="PS50043">
    <property type="entry name" value="HTH_LUXR_2"/>
    <property type="match status" value="1"/>
</dbReference>
<dbReference type="SUPFAM" id="SSF52172">
    <property type="entry name" value="CheY-like"/>
    <property type="match status" value="1"/>
</dbReference>
<name>A0A2N7AUT1_9LACO</name>
<dbReference type="OrthoDB" id="9780153at2"/>